<feature type="non-terminal residue" evidence="1">
    <location>
        <position position="82"/>
    </location>
</feature>
<comment type="caution">
    <text evidence="1">The sequence shown here is derived from an EMBL/GenBank/DDBJ whole genome shotgun (WGS) entry which is preliminary data.</text>
</comment>
<organism evidence="1 2">
    <name type="scientific">Diploptera punctata</name>
    <name type="common">Pacific beetle cockroach</name>
    <dbReference type="NCBI Taxonomy" id="6984"/>
    <lineage>
        <taxon>Eukaryota</taxon>
        <taxon>Metazoa</taxon>
        <taxon>Ecdysozoa</taxon>
        <taxon>Arthropoda</taxon>
        <taxon>Hexapoda</taxon>
        <taxon>Insecta</taxon>
        <taxon>Pterygota</taxon>
        <taxon>Neoptera</taxon>
        <taxon>Polyneoptera</taxon>
        <taxon>Dictyoptera</taxon>
        <taxon>Blattodea</taxon>
        <taxon>Blaberoidea</taxon>
        <taxon>Blaberidae</taxon>
        <taxon>Diplopterinae</taxon>
        <taxon>Diploptera</taxon>
    </lineage>
</organism>
<name>A0AAD7ZVY9_DIPPU</name>
<reference evidence="1" key="1">
    <citation type="journal article" date="2023" name="IScience">
        <title>Live-bearing cockroach genome reveals convergent evolutionary mechanisms linked to viviparity in insects and beyond.</title>
        <authorList>
            <person name="Fouks B."/>
            <person name="Harrison M.C."/>
            <person name="Mikhailova A.A."/>
            <person name="Marchal E."/>
            <person name="English S."/>
            <person name="Carruthers M."/>
            <person name="Jennings E.C."/>
            <person name="Chiamaka E.L."/>
            <person name="Frigard R.A."/>
            <person name="Pippel M."/>
            <person name="Attardo G.M."/>
            <person name="Benoit J.B."/>
            <person name="Bornberg-Bauer E."/>
            <person name="Tobe S.S."/>
        </authorList>
    </citation>
    <scope>NUCLEOTIDE SEQUENCE</scope>
    <source>
        <strain evidence="1">Stay&amp;Tobe</strain>
    </source>
</reference>
<accession>A0AAD7ZVY9</accession>
<evidence type="ECO:0000313" key="1">
    <source>
        <dbReference type="EMBL" id="KAJ9587706.1"/>
    </source>
</evidence>
<dbReference type="Proteomes" id="UP001233999">
    <property type="component" value="Unassembled WGS sequence"/>
</dbReference>
<reference evidence="1" key="2">
    <citation type="submission" date="2023-05" db="EMBL/GenBank/DDBJ databases">
        <authorList>
            <person name="Fouks B."/>
        </authorList>
    </citation>
    <scope>NUCLEOTIDE SEQUENCE</scope>
    <source>
        <strain evidence="1">Stay&amp;Tobe</strain>
        <tissue evidence="1">Testes</tissue>
    </source>
</reference>
<dbReference type="AlphaFoldDB" id="A0AAD7ZVY9"/>
<dbReference type="EMBL" id="JASPKZ010006073">
    <property type="protein sequence ID" value="KAJ9587706.1"/>
    <property type="molecule type" value="Genomic_DNA"/>
</dbReference>
<proteinExistence type="predicted"/>
<evidence type="ECO:0000313" key="2">
    <source>
        <dbReference type="Proteomes" id="UP001233999"/>
    </source>
</evidence>
<sequence>MCTTWRHCYDPYNHPHTRHACPCEFHWVYALWPTKIEQHFSVPHRWTTVACAPSLLHSSSFSRKRCTLEKIPSVVKTSNYIS</sequence>
<keyword evidence="2" id="KW-1185">Reference proteome</keyword>
<gene>
    <name evidence="1" type="ORF">L9F63_018857</name>
</gene>
<protein>
    <submittedName>
        <fullName evidence="1">Uncharacterized protein</fullName>
    </submittedName>
</protein>